<dbReference type="SUPFAM" id="SSF56176">
    <property type="entry name" value="FAD-binding/transporter-associated domain-like"/>
    <property type="match status" value="1"/>
</dbReference>
<evidence type="ECO:0000256" key="3">
    <source>
        <dbReference type="ARBA" id="ARBA00004496"/>
    </source>
</evidence>
<keyword evidence="7 16" id="KW-0285">Flavoprotein</keyword>
<dbReference type="NCBIfam" id="TIGR00179">
    <property type="entry name" value="murB"/>
    <property type="match status" value="1"/>
</dbReference>
<evidence type="ECO:0000256" key="15">
    <source>
        <dbReference type="ARBA" id="ARBA00048914"/>
    </source>
</evidence>
<evidence type="ECO:0000259" key="17">
    <source>
        <dbReference type="PROSITE" id="PS51387"/>
    </source>
</evidence>
<comment type="similarity">
    <text evidence="16">Belongs to the MurB family.</text>
</comment>
<dbReference type="InterPro" id="IPR003170">
    <property type="entry name" value="MurB"/>
</dbReference>
<evidence type="ECO:0000313" key="19">
    <source>
        <dbReference type="Proteomes" id="UP001144256"/>
    </source>
</evidence>
<organism evidence="18 19">
    <name type="scientific">Vallitalea longa</name>
    <dbReference type="NCBI Taxonomy" id="2936439"/>
    <lineage>
        <taxon>Bacteria</taxon>
        <taxon>Bacillati</taxon>
        <taxon>Bacillota</taxon>
        <taxon>Clostridia</taxon>
        <taxon>Lachnospirales</taxon>
        <taxon>Vallitaleaceae</taxon>
        <taxon>Vallitalea</taxon>
    </lineage>
</organism>
<dbReference type="HAMAP" id="MF_00037">
    <property type="entry name" value="MurB"/>
    <property type="match status" value="1"/>
</dbReference>
<dbReference type="GO" id="GO:0071555">
    <property type="term" value="P:cell wall organization"/>
    <property type="evidence" value="ECO:0007669"/>
    <property type="project" value="UniProtKB-KW"/>
</dbReference>
<evidence type="ECO:0000256" key="1">
    <source>
        <dbReference type="ARBA" id="ARBA00001974"/>
    </source>
</evidence>
<feature type="domain" description="FAD-binding PCMH-type" evidence="17">
    <location>
        <begin position="35"/>
        <end position="200"/>
    </location>
</feature>
<evidence type="ECO:0000256" key="6">
    <source>
        <dbReference type="ARBA" id="ARBA00022618"/>
    </source>
</evidence>
<dbReference type="InterPro" id="IPR016167">
    <property type="entry name" value="FAD-bd_PCMH_sub1"/>
</dbReference>
<dbReference type="InterPro" id="IPR036318">
    <property type="entry name" value="FAD-bd_PCMH-like_sf"/>
</dbReference>
<keyword evidence="6 16" id="KW-0132">Cell division</keyword>
<dbReference type="EC" id="1.3.1.98" evidence="16"/>
<name>A0A9W5YDM8_9FIRM</name>
<keyword evidence="13 16" id="KW-0131">Cell cycle</keyword>
<dbReference type="GO" id="GO:0005829">
    <property type="term" value="C:cytosol"/>
    <property type="evidence" value="ECO:0007669"/>
    <property type="project" value="TreeGrafter"/>
</dbReference>
<proteinExistence type="inferred from homology"/>
<comment type="cofactor">
    <cofactor evidence="1 16">
        <name>FAD</name>
        <dbReference type="ChEBI" id="CHEBI:57692"/>
    </cofactor>
</comment>
<dbReference type="RefSeq" id="WP_309298650.1">
    <property type="nucleotide sequence ID" value="NZ_BRLB01000009.1"/>
</dbReference>
<feature type="active site" evidence="16">
    <location>
        <position position="179"/>
    </location>
</feature>
<dbReference type="InterPro" id="IPR016166">
    <property type="entry name" value="FAD-bd_PCMH"/>
</dbReference>
<evidence type="ECO:0000313" key="18">
    <source>
        <dbReference type="EMBL" id="GKX30428.1"/>
    </source>
</evidence>
<dbReference type="PANTHER" id="PTHR21071">
    <property type="entry name" value="UDP-N-ACETYLENOLPYRUVOYLGLUCOSAMINE REDUCTASE"/>
    <property type="match status" value="1"/>
</dbReference>
<dbReference type="Gene3D" id="3.90.78.10">
    <property type="entry name" value="UDP-N-acetylenolpyruvoylglucosamine reductase, C-terminal domain"/>
    <property type="match status" value="1"/>
</dbReference>
<comment type="function">
    <text evidence="2 16">Cell wall formation.</text>
</comment>
<keyword evidence="10 16" id="KW-0133">Cell shape</keyword>
<dbReference type="InterPro" id="IPR006094">
    <property type="entry name" value="Oxid_FAD_bind_N"/>
</dbReference>
<evidence type="ECO:0000256" key="4">
    <source>
        <dbReference type="ARBA" id="ARBA00004752"/>
    </source>
</evidence>
<evidence type="ECO:0000256" key="14">
    <source>
        <dbReference type="ARBA" id="ARBA00023316"/>
    </source>
</evidence>
<dbReference type="NCBIfam" id="NF010480">
    <property type="entry name" value="PRK13905.1"/>
    <property type="match status" value="1"/>
</dbReference>
<evidence type="ECO:0000256" key="9">
    <source>
        <dbReference type="ARBA" id="ARBA00022857"/>
    </source>
</evidence>
<dbReference type="SUPFAM" id="SSF56194">
    <property type="entry name" value="Uridine diphospho-N-Acetylenolpyruvylglucosamine reductase, MurB, C-terminal domain"/>
    <property type="match status" value="1"/>
</dbReference>
<comment type="catalytic activity">
    <reaction evidence="15 16">
        <text>UDP-N-acetyl-alpha-D-muramate + NADP(+) = UDP-N-acetyl-3-O-(1-carboxyvinyl)-alpha-D-glucosamine + NADPH + H(+)</text>
        <dbReference type="Rhea" id="RHEA:12248"/>
        <dbReference type="ChEBI" id="CHEBI:15378"/>
        <dbReference type="ChEBI" id="CHEBI:57783"/>
        <dbReference type="ChEBI" id="CHEBI:58349"/>
        <dbReference type="ChEBI" id="CHEBI:68483"/>
        <dbReference type="ChEBI" id="CHEBI:70757"/>
        <dbReference type="EC" id="1.3.1.98"/>
    </reaction>
</comment>
<dbReference type="GO" id="GO:0051301">
    <property type="term" value="P:cell division"/>
    <property type="evidence" value="ECO:0007669"/>
    <property type="project" value="UniProtKB-KW"/>
</dbReference>
<evidence type="ECO:0000256" key="7">
    <source>
        <dbReference type="ARBA" id="ARBA00022630"/>
    </source>
</evidence>
<dbReference type="GO" id="GO:0008360">
    <property type="term" value="P:regulation of cell shape"/>
    <property type="evidence" value="ECO:0007669"/>
    <property type="project" value="UniProtKB-KW"/>
</dbReference>
<evidence type="ECO:0000256" key="10">
    <source>
        <dbReference type="ARBA" id="ARBA00022960"/>
    </source>
</evidence>
<dbReference type="PANTHER" id="PTHR21071:SF4">
    <property type="entry name" value="UDP-N-ACETYLENOLPYRUVOYLGLUCOSAMINE REDUCTASE"/>
    <property type="match status" value="1"/>
</dbReference>
<dbReference type="Gene3D" id="3.30.43.10">
    <property type="entry name" value="Uridine Diphospho-n-acetylenolpyruvylglucosamine Reductase, domain 2"/>
    <property type="match status" value="1"/>
</dbReference>
<keyword evidence="11 16" id="KW-0573">Peptidoglycan synthesis</keyword>
<reference evidence="18" key="1">
    <citation type="submission" date="2022-06" db="EMBL/GenBank/DDBJ databases">
        <title>Vallitalea longa sp. nov., an anaerobic bacterium isolated from marine sediment.</title>
        <authorList>
            <person name="Hirano S."/>
            <person name="Terahara T."/>
            <person name="Mori K."/>
            <person name="Hamada M."/>
            <person name="Matsumoto R."/>
            <person name="Kobayashi T."/>
        </authorList>
    </citation>
    <scope>NUCLEOTIDE SEQUENCE</scope>
    <source>
        <strain evidence="18">SH18-1</strain>
    </source>
</reference>
<evidence type="ECO:0000256" key="5">
    <source>
        <dbReference type="ARBA" id="ARBA00022490"/>
    </source>
</evidence>
<keyword evidence="5 16" id="KW-0963">Cytoplasm</keyword>
<dbReference type="InterPro" id="IPR036635">
    <property type="entry name" value="MurB_C_sf"/>
</dbReference>
<feature type="active site" evidence="16">
    <location>
        <position position="299"/>
    </location>
</feature>
<keyword evidence="19" id="KW-1185">Reference proteome</keyword>
<evidence type="ECO:0000256" key="16">
    <source>
        <dbReference type="HAMAP-Rule" id="MF_00037"/>
    </source>
</evidence>
<evidence type="ECO:0000256" key="13">
    <source>
        <dbReference type="ARBA" id="ARBA00023306"/>
    </source>
</evidence>
<accession>A0A9W5YDM8</accession>
<dbReference type="AlphaFoldDB" id="A0A9W5YDM8"/>
<keyword evidence="14 16" id="KW-0961">Cell wall biogenesis/degradation</keyword>
<keyword evidence="8 16" id="KW-0274">FAD</keyword>
<dbReference type="GO" id="GO:0008762">
    <property type="term" value="F:UDP-N-acetylmuramate dehydrogenase activity"/>
    <property type="evidence" value="ECO:0007669"/>
    <property type="project" value="UniProtKB-UniRule"/>
</dbReference>
<comment type="pathway">
    <text evidence="4 16">Cell wall biogenesis; peptidoglycan biosynthesis.</text>
</comment>
<evidence type="ECO:0000256" key="12">
    <source>
        <dbReference type="ARBA" id="ARBA00023002"/>
    </source>
</evidence>
<keyword evidence="9 16" id="KW-0521">NADP</keyword>
<dbReference type="Pfam" id="PF02873">
    <property type="entry name" value="MurB_C"/>
    <property type="match status" value="1"/>
</dbReference>
<dbReference type="PROSITE" id="PS51387">
    <property type="entry name" value="FAD_PCMH"/>
    <property type="match status" value="1"/>
</dbReference>
<dbReference type="Gene3D" id="3.30.465.10">
    <property type="match status" value="1"/>
</dbReference>
<feature type="active site" description="Proton donor" evidence="16">
    <location>
        <position position="229"/>
    </location>
</feature>
<evidence type="ECO:0000256" key="8">
    <source>
        <dbReference type="ARBA" id="ARBA00022827"/>
    </source>
</evidence>
<evidence type="ECO:0000256" key="11">
    <source>
        <dbReference type="ARBA" id="ARBA00022984"/>
    </source>
</evidence>
<dbReference type="InterPro" id="IPR016169">
    <property type="entry name" value="FAD-bd_PCMH_sub2"/>
</dbReference>
<gene>
    <name evidence="16 18" type="primary">murB</name>
    <name evidence="18" type="ORF">SH1V18_29080</name>
</gene>
<comment type="caution">
    <text evidence="18">The sequence shown here is derived from an EMBL/GenBank/DDBJ whole genome shotgun (WGS) entry which is preliminary data.</text>
</comment>
<sequence>MDMDMELIVEELTKEINKEHVLRNEKMSKHTTFKVGGSVDIFISPSNTKELTHAIKICKTFEIPYYVIGNGSNILVKDNGFRGVIIQIYKNFDNVTVDDETITAHAGVLLSKLSKIIADESLEGFEFASGIPGTLGGAVYMNAGAYGGDISKVIVSADVIDEQGNIVTLSKEQLELGYRTSIIQKNNYIILSAVLKCRKGNKEKIREVINDLNNRRKQKQPLEFPSAGSTFKRPEGYFAGKLIMDSGLKGYQIGNAQVSEKHCGFIINKGNATAEDIINLIGHVRKVVNDKYNVSLETEVRIIGE</sequence>
<dbReference type="GO" id="GO:0071949">
    <property type="term" value="F:FAD binding"/>
    <property type="evidence" value="ECO:0007669"/>
    <property type="project" value="InterPro"/>
</dbReference>
<evidence type="ECO:0000256" key="2">
    <source>
        <dbReference type="ARBA" id="ARBA00003921"/>
    </source>
</evidence>
<keyword evidence="12 16" id="KW-0560">Oxidoreductase</keyword>
<dbReference type="InterPro" id="IPR011601">
    <property type="entry name" value="MurB_C"/>
</dbReference>
<dbReference type="Proteomes" id="UP001144256">
    <property type="component" value="Unassembled WGS sequence"/>
</dbReference>
<protein>
    <recommendedName>
        <fullName evidence="16">UDP-N-acetylenolpyruvoylglucosamine reductase</fullName>
        <ecNumber evidence="16">1.3.1.98</ecNumber>
    </recommendedName>
    <alternativeName>
        <fullName evidence="16">UDP-N-acetylmuramate dehydrogenase</fullName>
    </alternativeName>
</protein>
<comment type="subcellular location">
    <subcellularLocation>
        <location evidence="3 16">Cytoplasm</location>
    </subcellularLocation>
</comment>
<dbReference type="GO" id="GO:0009252">
    <property type="term" value="P:peptidoglycan biosynthetic process"/>
    <property type="evidence" value="ECO:0007669"/>
    <property type="project" value="UniProtKB-UniRule"/>
</dbReference>
<dbReference type="Pfam" id="PF01565">
    <property type="entry name" value="FAD_binding_4"/>
    <property type="match status" value="1"/>
</dbReference>
<dbReference type="EMBL" id="BRLB01000009">
    <property type="protein sequence ID" value="GKX30428.1"/>
    <property type="molecule type" value="Genomic_DNA"/>
</dbReference>